<dbReference type="RefSeq" id="WP_091548353.1">
    <property type="nucleotide sequence ID" value="NZ_FONY01000030.1"/>
</dbReference>
<dbReference type="EMBL" id="FONY01000030">
    <property type="protein sequence ID" value="SFF38762.1"/>
    <property type="molecule type" value="Genomic_DNA"/>
</dbReference>
<evidence type="ECO:0000313" key="1">
    <source>
        <dbReference type="EMBL" id="SFF38762.1"/>
    </source>
</evidence>
<sequence length="117" mass="14194">MNYFLDETAYQQILYLIELSSQMDKLGQKNDLYFLLGSKHIAKDRVIDKISNSKGLRKWLLLCVYCKNPLQLYWKMLSHIYRSIKNALSEEFWNKEVRSHLKHKPKVEKKRFTYLYN</sequence>
<reference evidence="2" key="1">
    <citation type="submission" date="2016-10" db="EMBL/GenBank/DDBJ databases">
        <authorList>
            <person name="Varghese N."/>
            <person name="Submissions S."/>
        </authorList>
    </citation>
    <scope>NUCLEOTIDE SEQUENCE [LARGE SCALE GENOMIC DNA]</scope>
    <source>
        <strain>GEY</strain>
        <strain evidence="2">DSM 9560</strain>
    </source>
</reference>
<dbReference type="Proteomes" id="UP000199513">
    <property type="component" value="Unassembled WGS sequence"/>
</dbReference>
<keyword evidence="2" id="KW-1185">Reference proteome</keyword>
<proteinExistence type="predicted"/>
<dbReference type="AlphaFoldDB" id="A0A1I2I8W4"/>
<dbReference type="STRING" id="1003.SAMN04488541_10304"/>
<accession>A0A1I2I8W4</accession>
<organism evidence="1 2">
    <name type="scientific">Thermoflexibacter ruber</name>
    <dbReference type="NCBI Taxonomy" id="1003"/>
    <lineage>
        <taxon>Bacteria</taxon>
        <taxon>Pseudomonadati</taxon>
        <taxon>Bacteroidota</taxon>
        <taxon>Cytophagia</taxon>
        <taxon>Cytophagales</taxon>
        <taxon>Thermoflexibacteraceae</taxon>
        <taxon>Thermoflexibacter</taxon>
    </lineage>
</organism>
<evidence type="ECO:0000313" key="2">
    <source>
        <dbReference type="Proteomes" id="UP000199513"/>
    </source>
</evidence>
<gene>
    <name evidence="1" type="ORF">SAMN04488541_10304</name>
</gene>
<name>A0A1I2I8W4_9BACT</name>
<protein>
    <submittedName>
        <fullName evidence="1">Uncharacterized protein</fullName>
    </submittedName>
</protein>